<keyword evidence="5 11" id="KW-0297">G-protein coupled receptor</keyword>
<name>A0A7I8VV23_9ANNE</name>
<keyword evidence="2" id="KW-1003">Cell membrane</keyword>
<dbReference type="Pfam" id="PF00001">
    <property type="entry name" value="7tm_1"/>
    <property type="match status" value="1"/>
</dbReference>
<dbReference type="OrthoDB" id="2132067at2759"/>
<keyword evidence="3 11" id="KW-0812">Transmembrane</keyword>
<comment type="subcellular location">
    <subcellularLocation>
        <location evidence="1">Cell membrane</location>
        <topology evidence="1">Multi-pass membrane protein</topology>
    </subcellularLocation>
</comment>
<dbReference type="GO" id="GO:0005886">
    <property type="term" value="C:plasma membrane"/>
    <property type="evidence" value="ECO:0007669"/>
    <property type="project" value="UniProtKB-SubCell"/>
</dbReference>
<feature type="transmembrane region" description="Helical" evidence="12">
    <location>
        <begin position="97"/>
        <end position="117"/>
    </location>
</feature>
<dbReference type="SUPFAM" id="SSF81321">
    <property type="entry name" value="Family A G protein-coupled receptor-like"/>
    <property type="match status" value="1"/>
</dbReference>
<dbReference type="Proteomes" id="UP000549394">
    <property type="component" value="Unassembled WGS sequence"/>
</dbReference>
<dbReference type="InterPro" id="IPR000405">
    <property type="entry name" value="Galanin_rcpt"/>
</dbReference>
<keyword evidence="8 11" id="KW-0675">Receptor</keyword>
<evidence type="ECO:0000256" key="4">
    <source>
        <dbReference type="ARBA" id="ARBA00022989"/>
    </source>
</evidence>
<dbReference type="GO" id="GO:0004930">
    <property type="term" value="F:G protein-coupled receptor activity"/>
    <property type="evidence" value="ECO:0007669"/>
    <property type="project" value="UniProtKB-KW"/>
</dbReference>
<evidence type="ECO:0000313" key="15">
    <source>
        <dbReference type="Proteomes" id="UP000549394"/>
    </source>
</evidence>
<reference evidence="14 15" key="1">
    <citation type="submission" date="2020-08" db="EMBL/GenBank/DDBJ databases">
        <authorList>
            <person name="Hejnol A."/>
        </authorList>
    </citation>
    <scope>NUCLEOTIDE SEQUENCE [LARGE SCALE GENOMIC DNA]</scope>
</reference>
<keyword evidence="15" id="KW-1185">Reference proteome</keyword>
<dbReference type="InterPro" id="IPR000276">
    <property type="entry name" value="GPCR_Rhodpsn"/>
</dbReference>
<evidence type="ECO:0000313" key="14">
    <source>
        <dbReference type="EMBL" id="CAD5119368.1"/>
    </source>
</evidence>
<protein>
    <recommendedName>
        <fullName evidence="13">G-protein coupled receptors family 1 profile domain-containing protein</fullName>
    </recommendedName>
</protein>
<evidence type="ECO:0000256" key="2">
    <source>
        <dbReference type="ARBA" id="ARBA00022475"/>
    </source>
</evidence>
<feature type="domain" description="G-protein coupled receptors family 1 profile" evidence="13">
    <location>
        <begin position="77"/>
        <end position="181"/>
    </location>
</feature>
<feature type="transmembrane region" description="Helical" evidence="12">
    <location>
        <begin position="60"/>
        <end position="85"/>
    </location>
</feature>
<keyword evidence="4 12" id="KW-1133">Transmembrane helix</keyword>
<proteinExistence type="inferred from homology"/>
<evidence type="ECO:0000256" key="12">
    <source>
        <dbReference type="SAM" id="Phobius"/>
    </source>
</evidence>
<keyword evidence="9" id="KW-0325">Glycoprotein</keyword>
<evidence type="ECO:0000256" key="1">
    <source>
        <dbReference type="ARBA" id="ARBA00004651"/>
    </source>
</evidence>
<gene>
    <name evidence="14" type="ORF">DGYR_LOCUS7621</name>
</gene>
<sequence>MEKLLCKALGVLLTRRGQLANLSLLNLFEQNFVKSCRNSSVIEEETTGNENENPVWNSKIFVIPIVFGLIVLIGAIGNVLVFVAVWKRALRTTTNFFIVNLAVADLLFLLFCAPFHAVIYTDQAWFFGEIACKLVHLLQYSSMLASAWTLVAMSADRYFSLMKRFKVIYDISRSNAASFIN</sequence>
<dbReference type="PROSITE" id="PS00237">
    <property type="entry name" value="G_PROTEIN_RECEP_F1_1"/>
    <property type="match status" value="1"/>
</dbReference>
<comment type="similarity">
    <text evidence="11">Belongs to the G-protein coupled receptor 1 family.</text>
</comment>
<evidence type="ECO:0000256" key="7">
    <source>
        <dbReference type="ARBA" id="ARBA00023157"/>
    </source>
</evidence>
<dbReference type="PROSITE" id="PS50262">
    <property type="entry name" value="G_PROTEIN_RECEP_F1_2"/>
    <property type="match status" value="1"/>
</dbReference>
<evidence type="ECO:0000256" key="3">
    <source>
        <dbReference type="ARBA" id="ARBA00022692"/>
    </source>
</evidence>
<dbReference type="Gene3D" id="1.20.1070.10">
    <property type="entry name" value="Rhodopsin 7-helix transmembrane proteins"/>
    <property type="match status" value="1"/>
</dbReference>
<dbReference type="EMBL" id="CAJFCJ010000010">
    <property type="protein sequence ID" value="CAD5119368.1"/>
    <property type="molecule type" value="Genomic_DNA"/>
</dbReference>
<evidence type="ECO:0000256" key="11">
    <source>
        <dbReference type="RuleBase" id="RU000688"/>
    </source>
</evidence>
<evidence type="ECO:0000256" key="9">
    <source>
        <dbReference type="ARBA" id="ARBA00023180"/>
    </source>
</evidence>
<dbReference type="InterPro" id="IPR017452">
    <property type="entry name" value="GPCR_Rhodpsn_7TM"/>
</dbReference>
<feature type="transmembrane region" description="Helical" evidence="12">
    <location>
        <begin position="137"/>
        <end position="155"/>
    </location>
</feature>
<keyword evidence="10 11" id="KW-0807">Transducer</keyword>
<dbReference type="PANTHER" id="PTHR45695">
    <property type="entry name" value="LEUCOKININ RECEPTOR-RELATED"/>
    <property type="match status" value="1"/>
</dbReference>
<evidence type="ECO:0000256" key="8">
    <source>
        <dbReference type="ARBA" id="ARBA00023170"/>
    </source>
</evidence>
<comment type="caution">
    <text evidence="14">The sequence shown here is derived from an EMBL/GenBank/DDBJ whole genome shotgun (WGS) entry which is preliminary data.</text>
</comment>
<dbReference type="PRINTS" id="PR00237">
    <property type="entry name" value="GPCRRHODOPSN"/>
</dbReference>
<dbReference type="PANTHER" id="PTHR45695:SF23">
    <property type="entry name" value="GALANIN-LIKE G-PROTEIN COUPLED RECEPTOR NPR-9"/>
    <property type="match status" value="1"/>
</dbReference>
<evidence type="ECO:0000256" key="10">
    <source>
        <dbReference type="ARBA" id="ARBA00023224"/>
    </source>
</evidence>
<dbReference type="AlphaFoldDB" id="A0A7I8VV23"/>
<keyword evidence="6 12" id="KW-0472">Membrane</keyword>
<evidence type="ECO:0000256" key="5">
    <source>
        <dbReference type="ARBA" id="ARBA00023040"/>
    </source>
</evidence>
<evidence type="ECO:0000256" key="6">
    <source>
        <dbReference type="ARBA" id="ARBA00023136"/>
    </source>
</evidence>
<keyword evidence="7" id="KW-1015">Disulfide bond</keyword>
<organism evidence="14 15">
    <name type="scientific">Dimorphilus gyrociliatus</name>
    <dbReference type="NCBI Taxonomy" id="2664684"/>
    <lineage>
        <taxon>Eukaryota</taxon>
        <taxon>Metazoa</taxon>
        <taxon>Spiralia</taxon>
        <taxon>Lophotrochozoa</taxon>
        <taxon>Annelida</taxon>
        <taxon>Polychaeta</taxon>
        <taxon>Polychaeta incertae sedis</taxon>
        <taxon>Dinophilidae</taxon>
        <taxon>Dimorphilus</taxon>
    </lineage>
</organism>
<dbReference type="PRINTS" id="PR00663">
    <property type="entry name" value="GALANINR"/>
</dbReference>
<accession>A0A7I8VV23</accession>
<evidence type="ECO:0000259" key="13">
    <source>
        <dbReference type="PROSITE" id="PS50262"/>
    </source>
</evidence>